<feature type="binding site" evidence="4">
    <location>
        <position position="317"/>
    </location>
    <ligand>
        <name>substrate</name>
    </ligand>
</feature>
<dbReference type="Pfam" id="PF10415">
    <property type="entry name" value="FumaraseC_C"/>
    <property type="match status" value="1"/>
</dbReference>
<feature type="active site" description="Proton donor/acceptor" evidence="4">
    <location>
        <position position="186"/>
    </location>
</feature>
<feature type="binding site" description="in site B" evidence="4">
    <location>
        <begin position="127"/>
        <end position="130"/>
    </location>
    <ligand>
        <name>substrate</name>
    </ligand>
</feature>
<name>A0ABU5KPJ2_9BACL</name>
<dbReference type="PANTHER" id="PTHR11444">
    <property type="entry name" value="ASPARTATEAMMONIA/ARGININOSUCCINATE/ADENYLOSUCCINATE LYASE"/>
    <property type="match status" value="1"/>
</dbReference>
<keyword evidence="3 4" id="KW-0456">Lyase</keyword>
<dbReference type="PANTHER" id="PTHR11444:SF1">
    <property type="entry name" value="FUMARATE HYDRATASE, MITOCHONDRIAL"/>
    <property type="match status" value="1"/>
</dbReference>
<dbReference type="Gene3D" id="1.10.40.30">
    <property type="entry name" value="Fumarase/aspartase (C-terminal domain)"/>
    <property type="match status" value="1"/>
</dbReference>
<dbReference type="Gene3D" id="1.10.275.10">
    <property type="entry name" value="Fumarase/aspartase (N-terminal domain)"/>
    <property type="match status" value="1"/>
</dbReference>
<dbReference type="SUPFAM" id="SSF48557">
    <property type="entry name" value="L-aspartase-like"/>
    <property type="match status" value="1"/>
</dbReference>
<dbReference type="CDD" id="cd01362">
    <property type="entry name" value="Fumarase_classII"/>
    <property type="match status" value="1"/>
</dbReference>
<proteinExistence type="inferred from homology"/>
<dbReference type="Pfam" id="PF00206">
    <property type="entry name" value="Lyase_1"/>
    <property type="match status" value="1"/>
</dbReference>
<keyword evidence="2 4" id="KW-0816">Tricarboxylic acid cycle</keyword>
<feature type="domain" description="Fumarate lyase N-terminal" evidence="5">
    <location>
        <begin position="11"/>
        <end position="340"/>
    </location>
</feature>
<dbReference type="PRINTS" id="PR00149">
    <property type="entry name" value="FUMRATELYASE"/>
</dbReference>
<evidence type="ECO:0000256" key="4">
    <source>
        <dbReference type="HAMAP-Rule" id="MF_00743"/>
    </source>
</evidence>
<dbReference type="NCBIfam" id="TIGR00979">
    <property type="entry name" value="fumC_II"/>
    <property type="match status" value="1"/>
</dbReference>
<feature type="binding site" evidence="4">
    <location>
        <begin position="322"/>
        <end position="324"/>
    </location>
    <ligand>
        <name>substrate</name>
    </ligand>
</feature>
<keyword evidence="4" id="KW-0963">Cytoplasm</keyword>
<dbReference type="NCBIfam" id="NF008909">
    <property type="entry name" value="PRK12273.1"/>
    <property type="match status" value="1"/>
</dbReference>
<dbReference type="GO" id="GO:0004333">
    <property type="term" value="F:fumarate hydratase activity"/>
    <property type="evidence" value="ECO:0007669"/>
    <property type="project" value="UniProtKB-EC"/>
</dbReference>
<dbReference type="Proteomes" id="UP001292084">
    <property type="component" value="Unassembled WGS sequence"/>
</dbReference>
<protein>
    <recommendedName>
        <fullName evidence="4">Fumarate hydratase class II</fullName>
        <shortName evidence="4">Fumarase C</shortName>
        <ecNumber evidence="4">4.2.1.2</ecNumber>
    </recommendedName>
    <alternativeName>
        <fullName evidence="4">Aerobic fumarase</fullName>
    </alternativeName>
    <alternativeName>
        <fullName evidence="4">Iron-independent fumarase</fullName>
    </alternativeName>
</protein>
<evidence type="ECO:0000313" key="7">
    <source>
        <dbReference type="EMBL" id="MDZ5713095.1"/>
    </source>
</evidence>
<feature type="binding site" evidence="4">
    <location>
        <begin position="137"/>
        <end position="139"/>
    </location>
    <ligand>
        <name>substrate</name>
    </ligand>
</feature>
<keyword evidence="8" id="KW-1185">Reference proteome</keyword>
<reference evidence="7 8" key="1">
    <citation type="submission" date="2023-12" db="EMBL/GenBank/DDBJ databases">
        <title>Jeotgalibacillus haloalkaliphilus sp. nov., a novel salt-tolerant bacteria, isolated from the estuary of the Fenhe River into the Yellow River.</title>
        <authorList>
            <person name="Li Y."/>
        </authorList>
    </citation>
    <scope>NUCLEOTIDE SEQUENCE [LARGE SCALE GENOMIC DNA]</scope>
    <source>
        <strain evidence="7 8">HH7-29</strain>
    </source>
</reference>
<feature type="site" description="Important for catalytic activity" evidence="4">
    <location>
        <position position="329"/>
    </location>
</feature>
<comment type="catalytic activity">
    <reaction evidence="4">
        <text>(S)-malate = fumarate + H2O</text>
        <dbReference type="Rhea" id="RHEA:12460"/>
        <dbReference type="ChEBI" id="CHEBI:15377"/>
        <dbReference type="ChEBI" id="CHEBI:15589"/>
        <dbReference type="ChEBI" id="CHEBI:29806"/>
        <dbReference type="EC" id="4.2.1.2"/>
    </reaction>
</comment>
<dbReference type="InterPro" id="IPR005677">
    <property type="entry name" value="Fum_hydII"/>
</dbReference>
<comment type="caution">
    <text evidence="7">The sequence shown here is derived from an EMBL/GenBank/DDBJ whole genome shotgun (WGS) entry which is preliminary data.</text>
</comment>
<evidence type="ECO:0000259" key="6">
    <source>
        <dbReference type="Pfam" id="PF10415"/>
    </source>
</evidence>
<evidence type="ECO:0000313" key="8">
    <source>
        <dbReference type="Proteomes" id="UP001292084"/>
    </source>
</evidence>
<evidence type="ECO:0000256" key="3">
    <source>
        <dbReference type="ARBA" id="ARBA00023239"/>
    </source>
</evidence>
<dbReference type="EMBL" id="JAXQNN010000004">
    <property type="protein sequence ID" value="MDZ5713095.1"/>
    <property type="molecule type" value="Genomic_DNA"/>
</dbReference>
<feature type="domain" description="Fumarase C C-terminal" evidence="6">
    <location>
        <begin position="406"/>
        <end position="459"/>
    </location>
</feature>
<dbReference type="HAMAP" id="MF_00743">
    <property type="entry name" value="FumaraseC"/>
    <property type="match status" value="1"/>
</dbReference>
<evidence type="ECO:0000256" key="1">
    <source>
        <dbReference type="ARBA" id="ARBA00009084"/>
    </source>
</evidence>
<gene>
    <name evidence="4 7" type="primary">fumC</name>
    <name evidence="7" type="ORF">UFB30_12730</name>
</gene>
<accession>A0ABU5KPJ2</accession>
<comment type="subunit">
    <text evidence="4">Homotetramer.</text>
</comment>
<dbReference type="InterPro" id="IPR020557">
    <property type="entry name" value="Fumarate_lyase_CS"/>
</dbReference>
<evidence type="ECO:0000259" key="5">
    <source>
        <dbReference type="Pfam" id="PF00206"/>
    </source>
</evidence>
<dbReference type="EC" id="4.2.1.2" evidence="4"/>
<dbReference type="Gene3D" id="1.20.200.10">
    <property type="entry name" value="Fumarase/aspartase (Central domain)"/>
    <property type="match status" value="1"/>
</dbReference>
<dbReference type="PROSITE" id="PS00163">
    <property type="entry name" value="FUMARATE_LYASES"/>
    <property type="match status" value="1"/>
</dbReference>
<dbReference type="InterPro" id="IPR022761">
    <property type="entry name" value="Fumarate_lyase_N"/>
</dbReference>
<feature type="active site" evidence="4">
    <location>
        <position position="316"/>
    </location>
</feature>
<comment type="pathway">
    <text evidence="4">Carbohydrate metabolism; tricarboxylic acid cycle; (S)-malate from fumarate: step 1/1.</text>
</comment>
<organism evidence="7 8">
    <name type="scientific">Jeotgalibacillus haloalkalitolerans</name>
    <dbReference type="NCBI Taxonomy" id="3104292"/>
    <lineage>
        <taxon>Bacteria</taxon>
        <taxon>Bacillati</taxon>
        <taxon>Bacillota</taxon>
        <taxon>Bacilli</taxon>
        <taxon>Bacillales</taxon>
        <taxon>Caryophanaceae</taxon>
        <taxon>Jeotgalibacillus</taxon>
    </lineage>
</organism>
<dbReference type="InterPro" id="IPR018951">
    <property type="entry name" value="Fumarase_C_C"/>
</dbReference>
<comment type="similarity">
    <text evidence="1 4">Belongs to the class-II fumarase/aspartase family. Fumarase subfamily.</text>
</comment>
<comment type="subcellular location">
    <subcellularLocation>
        <location evidence="4">Cytoplasm</location>
    </subcellularLocation>
</comment>
<dbReference type="InterPro" id="IPR024083">
    <property type="entry name" value="Fumarase/histidase_N"/>
</dbReference>
<dbReference type="InterPro" id="IPR008948">
    <property type="entry name" value="L-Aspartase-like"/>
</dbReference>
<evidence type="ECO:0000256" key="2">
    <source>
        <dbReference type="ARBA" id="ARBA00022532"/>
    </source>
</evidence>
<sequence>MNFRTERDTLGEVQVPADKHWGAQTQRSLENFPIGIEKMPLEVTYGFAELKKAAAVANYDLEKLSLHKKKAIVKACDEILNGDLDEHFPLSVWQTGSGTQSNMNVNEVVAFRANQLLADEGVDEKVHPNDDVNMSQSSNDTFPTAMHIAAYRAVCSKLIPALNNLTDTFYQKEKEFYEVIKIGRTHLQDATPLTLGQEISGWRAMLERSNTMIQEANKHILSLAIGGTAVGTGINAHEEFGKRVAKQLVLQTGFPFYSSDNKFHALTSHDEIVYLHGALKGLSADLMKIANDIRWLASGPRSGIGEITIPANEPGSSIMPGKVNPTQSEALTMITTQIMGNDATIGFAASQGNFELNVFKPVIIYNFLQSITLLADGMNTFNDKCASGIEANLDIIAKHVENSLMLVTALNPHIGYEKAAEIAKLAFNDESTLKEAAVKTGYLTEEQYDEWIQPLNMVNIDR</sequence>
<feature type="binding site" evidence="4">
    <location>
        <position position="185"/>
    </location>
    <ligand>
        <name>substrate</name>
    </ligand>
</feature>
<dbReference type="RefSeq" id="WP_322422064.1">
    <property type="nucleotide sequence ID" value="NZ_JAXQNN010000004.1"/>
</dbReference>
<comment type="miscellaneous">
    <text evidence="4">There are 2 substrate-binding sites: the catalytic A site, and the non-catalytic B site that may play a role in the transfer of substrate or product between the active site and the solvent. Alternatively, the B site may bind allosteric effectors.</text>
</comment>
<feature type="binding site" evidence="4">
    <location>
        <begin position="97"/>
        <end position="99"/>
    </location>
    <ligand>
        <name>substrate</name>
    </ligand>
</feature>
<dbReference type="InterPro" id="IPR000362">
    <property type="entry name" value="Fumarate_lyase_fam"/>
</dbReference>
<comment type="function">
    <text evidence="4">Involved in the TCA cycle. Catalyzes the stereospecific interconversion of fumarate to L-malate.</text>
</comment>